<evidence type="ECO:0000256" key="7">
    <source>
        <dbReference type="ARBA" id="ARBA00022741"/>
    </source>
</evidence>
<keyword evidence="8 16" id="KW-0067">ATP-binding</keyword>
<gene>
    <name evidence="16" type="ORF">ENW00_02780</name>
</gene>
<dbReference type="InterPro" id="IPR027417">
    <property type="entry name" value="P-loop_NTPase"/>
</dbReference>
<dbReference type="PROSITE" id="PS50893">
    <property type="entry name" value="ABC_TRANSPORTER_2"/>
    <property type="match status" value="1"/>
</dbReference>
<dbReference type="GO" id="GO:0008559">
    <property type="term" value="F:ABC-type xenobiotic transporter activity"/>
    <property type="evidence" value="ECO:0007669"/>
    <property type="project" value="UniProtKB-EC"/>
</dbReference>
<evidence type="ECO:0000256" key="12">
    <source>
        <dbReference type="ARBA" id="ARBA00074518"/>
    </source>
</evidence>
<reference evidence="16" key="1">
    <citation type="journal article" date="2020" name="mSystems">
        <title>Genome- and Community-Level Interaction Insights into Carbon Utilization and Element Cycling Functions of Hydrothermarchaeota in Hydrothermal Sediment.</title>
        <authorList>
            <person name="Zhou Z."/>
            <person name="Liu Y."/>
            <person name="Xu W."/>
            <person name="Pan J."/>
            <person name="Luo Z.H."/>
            <person name="Li M."/>
        </authorList>
    </citation>
    <scope>NUCLEOTIDE SEQUENCE [LARGE SCALE GENOMIC DNA]</scope>
    <source>
        <strain evidence="16">SpSt-81</strain>
    </source>
</reference>
<dbReference type="InterPro" id="IPR003593">
    <property type="entry name" value="AAA+_ATPase"/>
</dbReference>
<evidence type="ECO:0000256" key="5">
    <source>
        <dbReference type="ARBA" id="ARBA00022475"/>
    </source>
</evidence>
<dbReference type="EMBL" id="DTIN01000009">
    <property type="protein sequence ID" value="HFX13068.1"/>
    <property type="molecule type" value="Genomic_DNA"/>
</dbReference>
<evidence type="ECO:0000256" key="13">
    <source>
        <dbReference type="SAM" id="Phobius"/>
    </source>
</evidence>
<dbReference type="PROSITE" id="PS00211">
    <property type="entry name" value="ABC_TRANSPORTER_1"/>
    <property type="match status" value="1"/>
</dbReference>
<keyword evidence="9 13" id="KW-1133">Transmembrane helix</keyword>
<dbReference type="PANTHER" id="PTHR43394:SF1">
    <property type="entry name" value="ATP-BINDING CASSETTE SUB-FAMILY B MEMBER 10, MITOCHONDRIAL"/>
    <property type="match status" value="1"/>
</dbReference>
<dbReference type="AlphaFoldDB" id="A0A7C3MHA4"/>
<evidence type="ECO:0000256" key="4">
    <source>
        <dbReference type="ARBA" id="ARBA00022448"/>
    </source>
</evidence>
<accession>A0A7C3MHA4</accession>
<dbReference type="InterPro" id="IPR039421">
    <property type="entry name" value="Type_1_exporter"/>
</dbReference>
<evidence type="ECO:0000259" key="15">
    <source>
        <dbReference type="PROSITE" id="PS50929"/>
    </source>
</evidence>
<organism evidence="16">
    <name type="scientific">Dictyoglomus thermophilum</name>
    <dbReference type="NCBI Taxonomy" id="14"/>
    <lineage>
        <taxon>Bacteria</taxon>
        <taxon>Pseudomonadati</taxon>
        <taxon>Dictyoglomota</taxon>
        <taxon>Dictyoglomia</taxon>
        <taxon>Dictyoglomales</taxon>
        <taxon>Dictyoglomaceae</taxon>
        <taxon>Dictyoglomus</taxon>
    </lineage>
</organism>
<dbReference type="SMART" id="SM00382">
    <property type="entry name" value="AAA"/>
    <property type="match status" value="1"/>
</dbReference>
<sequence>MVGKPLFRHIKKILLKHKWKYISGAFFLLLTDIFQLISPKLLGWGVDYLNKGSLSLRNLFLIFLALIIFAILTAFFRYLWRMQIIATSRHIEAQIREKYFTHLQTLSLNYFNYHKTGELMALATNDLGAVREMFAFGIVMLLDTIFLGILSIFFLISISPKLTLYTAIPLPIITSTISIFGKITHKRFKLVQESFANLTDKTEETIAGIRVVRAYVQEEKELENFLVKARDLLNKNINLVKAWGFMFPTIELLANLSMLLVFFFGGLEVIKGNITLGDFIAFNSYLGLLIWPMNALGWVINNFQRGKASLERINEVLDEIPEIREPKNAIKKERLNGEIIFKNVFFKYPSSKNWQLEDINIEIKPGKFLGITGPVGSGKTTLVSLISRLFDIQKGEILIDDIPIKNLSLYFLRKNVGFVPQDSFLFSDTIANNIRFGNPNLSDNEVKELIKIVALEEDLKDFPDGIYTVVGERGVTLSGGQKQRVAIARALAINPPILILDDALSAVDANTEKQILSNLLEIRKDKSLIVIAQRLSVIQEADEIIVLKDGRITERGDHNKLMRLGGYYAELYEQQQLESKLEREIDESVL</sequence>
<feature type="transmembrane region" description="Helical" evidence="13">
    <location>
        <begin position="58"/>
        <end position="80"/>
    </location>
</feature>
<keyword evidence="6 13" id="KW-0812">Transmembrane</keyword>
<evidence type="ECO:0000256" key="2">
    <source>
        <dbReference type="ARBA" id="ARBA00006526"/>
    </source>
</evidence>
<feature type="domain" description="ABC transporter" evidence="14">
    <location>
        <begin position="339"/>
        <end position="574"/>
    </location>
</feature>
<evidence type="ECO:0000313" key="16">
    <source>
        <dbReference type="EMBL" id="HFX13068.1"/>
    </source>
</evidence>
<dbReference type="PROSITE" id="PS50929">
    <property type="entry name" value="ABC_TM1F"/>
    <property type="match status" value="1"/>
</dbReference>
<keyword evidence="7" id="KW-0547">Nucleotide-binding</keyword>
<feature type="transmembrane region" description="Helical" evidence="13">
    <location>
        <begin position="134"/>
        <end position="156"/>
    </location>
</feature>
<evidence type="ECO:0000256" key="11">
    <source>
        <dbReference type="ARBA" id="ARBA00034018"/>
    </source>
</evidence>
<keyword evidence="4" id="KW-0813">Transport</keyword>
<dbReference type="SUPFAM" id="SSF52540">
    <property type="entry name" value="P-loop containing nucleoside triphosphate hydrolases"/>
    <property type="match status" value="1"/>
</dbReference>
<feature type="transmembrane region" description="Helical" evidence="13">
    <location>
        <begin position="162"/>
        <end position="180"/>
    </location>
</feature>
<feature type="transmembrane region" description="Helical" evidence="13">
    <location>
        <begin position="279"/>
        <end position="300"/>
    </location>
</feature>
<evidence type="ECO:0000256" key="1">
    <source>
        <dbReference type="ARBA" id="ARBA00004651"/>
    </source>
</evidence>
<comment type="similarity">
    <text evidence="2">Belongs to the ABC transporter superfamily. Drug exporter-2 (TC 3.A.1.117) family.</text>
</comment>
<comment type="subcellular location">
    <subcellularLocation>
        <location evidence="1">Cell membrane</location>
        <topology evidence="1">Multi-pass membrane protein</topology>
    </subcellularLocation>
</comment>
<evidence type="ECO:0000256" key="6">
    <source>
        <dbReference type="ARBA" id="ARBA00022692"/>
    </source>
</evidence>
<feature type="transmembrane region" description="Helical" evidence="13">
    <location>
        <begin position="242"/>
        <end position="267"/>
    </location>
</feature>
<dbReference type="InterPro" id="IPR003439">
    <property type="entry name" value="ABC_transporter-like_ATP-bd"/>
</dbReference>
<protein>
    <recommendedName>
        <fullName evidence="12">Multidrug resistance-like ATP-binding protein MdlA</fullName>
        <ecNumber evidence="3">7.6.2.2</ecNumber>
    </recommendedName>
</protein>
<dbReference type="SUPFAM" id="SSF90123">
    <property type="entry name" value="ABC transporter transmembrane region"/>
    <property type="match status" value="1"/>
</dbReference>
<dbReference type="EC" id="7.6.2.2" evidence="3"/>
<evidence type="ECO:0000256" key="8">
    <source>
        <dbReference type="ARBA" id="ARBA00022840"/>
    </source>
</evidence>
<dbReference type="FunFam" id="3.40.50.300:FF:000221">
    <property type="entry name" value="Multidrug ABC transporter ATP-binding protein"/>
    <property type="match status" value="1"/>
</dbReference>
<name>A0A7C3MHA4_DICTH</name>
<comment type="caution">
    <text evidence="16">The sequence shown here is derived from an EMBL/GenBank/DDBJ whole genome shotgun (WGS) entry which is preliminary data.</text>
</comment>
<dbReference type="Gene3D" id="3.40.50.300">
    <property type="entry name" value="P-loop containing nucleotide triphosphate hydrolases"/>
    <property type="match status" value="1"/>
</dbReference>
<dbReference type="GO" id="GO:0015421">
    <property type="term" value="F:ABC-type oligopeptide transporter activity"/>
    <property type="evidence" value="ECO:0007669"/>
    <property type="project" value="TreeGrafter"/>
</dbReference>
<comment type="catalytic activity">
    <reaction evidence="11">
        <text>ATP + H2O + xenobioticSide 1 = ADP + phosphate + xenobioticSide 2.</text>
        <dbReference type="EC" id="7.6.2.2"/>
    </reaction>
</comment>
<dbReference type="GO" id="GO:0005886">
    <property type="term" value="C:plasma membrane"/>
    <property type="evidence" value="ECO:0007669"/>
    <property type="project" value="UniProtKB-SubCell"/>
</dbReference>
<dbReference type="Gene3D" id="1.20.1560.10">
    <property type="entry name" value="ABC transporter type 1, transmembrane domain"/>
    <property type="match status" value="1"/>
</dbReference>
<evidence type="ECO:0000259" key="14">
    <source>
        <dbReference type="PROSITE" id="PS50893"/>
    </source>
</evidence>
<dbReference type="Pfam" id="PF00664">
    <property type="entry name" value="ABC_membrane"/>
    <property type="match status" value="1"/>
</dbReference>
<dbReference type="InterPro" id="IPR011527">
    <property type="entry name" value="ABC1_TM_dom"/>
</dbReference>
<feature type="domain" description="ABC transmembrane type-1" evidence="15">
    <location>
        <begin position="24"/>
        <end position="305"/>
    </location>
</feature>
<dbReference type="GO" id="GO:0005524">
    <property type="term" value="F:ATP binding"/>
    <property type="evidence" value="ECO:0007669"/>
    <property type="project" value="UniProtKB-KW"/>
</dbReference>
<feature type="transmembrane region" description="Helical" evidence="13">
    <location>
        <begin position="21"/>
        <end position="38"/>
    </location>
</feature>
<dbReference type="FunFam" id="1.20.1560.10:FF:000011">
    <property type="entry name" value="Multidrug ABC transporter ATP-binding protein"/>
    <property type="match status" value="1"/>
</dbReference>
<dbReference type="CDD" id="cd18541">
    <property type="entry name" value="ABC_6TM_TmrB_like"/>
    <property type="match status" value="1"/>
</dbReference>
<evidence type="ECO:0000256" key="3">
    <source>
        <dbReference type="ARBA" id="ARBA00012191"/>
    </source>
</evidence>
<evidence type="ECO:0000256" key="10">
    <source>
        <dbReference type="ARBA" id="ARBA00023136"/>
    </source>
</evidence>
<dbReference type="InterPro" id="IPR017871">
    <property type="entry name" value="ABC_transporter-like_CS"/>
</dbReference>
<keyword evidence="10 13" id="KW-0472">Membrane</keyword>
<evidence type="ECO:0000256" key="9">
    <source>
        <dbReference type="ARBA" id="ARBA00022989"/>
    </source>
</evidence>
<keyword evidence="5" id="KW-1003">Cell membrane</keyword>
<dbReference type="InterPro" id="IPR036640">
    <property type="entry name" value="ABC1_TM_sf"/>
</dbReference>
<dbReference type="GO" id="GO:0016887">
    <property type="term" value="F:ATP hydrolysis activity"/>
    <property type="evidence" value="ECO:0007669"/>
    <property type="project" value="InterPro"/>
</dbReference>
<dbReference type="PANTHER" id="PTHR43394">
    <property type="entry name" value="ATP-DEPENDENT PERMEASE MDL1, MITOCHONDRIAL"/>
    <property type="match status" value="1"/>
</dbReference>
<proteinExistence type="inferred from homology"/>
<dbReference type="Pfam" id="PF00005">
    <property type="entry name" value="ABC_tran"/>
    <property type="match status" value="1"/>
</dbReference>